<name>A0A397Z6A0_BRACM</name>
<feature type="non-terminal residue" evidence="2">
    <location>
        <position position="1"/>
    </location>
</feature>
<organism evidence="2 3">
    <name type="scientific">Brassica campestris</name>
    <name type="common">Field mustard</name>
    <dbReference type="NCBI Taxonomy" id="3711"/>
    <lineage>
        <taxon>Eukaryota</taxon>
        <taxon>Viridiplantae</taxon>
        <taxon>Streptophyta</taxon>
        <taxon>Embryophyta</taxon>
        <taxon>Tracheophyta</taxon>
        <taxon>Spermatophyta</taxon>
        <taxon>Magnoliopsida</taxon>
        <taxon>eudicotyledons</taxon>
        <taxon>Gunneridae</taxon>
        <taxon>Pentapetalae</taxon>
        <taxon>rosids</taxon>
        <taxon>malvids</taxon>
        <taxon>Brassicales</taxon>
        <taxon>Brassicaceae</taxon>
        <taxon>Brassiceae</taxon>
        <taxon>Brassica</taxon>
    </lineage>
</organism>
<evidence type="ECO:0000313" key="3">
    <source>
        <dbReference type="Proteomes" id="UP000264353"/>
    </source>
</evidence>
<dbReference type="SUPFAM" id="SSF53098">
    <property type="entry name" value="Ribonuclease H-like"/>
    <property type="match status" value="1"/>
</dbReference>
<dbReference type="GO" id="GO:0004523">
    <property type="term" value="F:RNA-DNA hybrid ribonuclease activity"/>
    <property type="evidence" value="ECO:0007669"/>
    <property type="project" value="InterPro"/>
</dbReference>
<dbReference type="InterPro" id="IPR012337">
    <property type="entry name" value="RNaseH-like_sf"/>
</dbReference>
<protein>
    <recommendedName>
        <fullName evidence="1">RNase H type-1 domain-containing protein</fullName>
    </recommendedName>
</protein>
<evidence type="ECO:0000313" key="2">
    <source>
        <dbReference type="EMBL" id="RID61001.1"/>
    </source>
</evidence>
<evidence type="ECO:0000259" key="1">
    <source>
        <dbReference type="Pfam" id="PF13456"/>
    </source>
</evidence>
<dbReference type="CDD" id="cd06222">
    <property type="entry name" value="RNase_H_like"/>
    <property type="match status" value="1"/>
</dbReference>
<dbReference type="Pfam" id="PF13456">
    <property type="entry name" value="RVT_3"/>
    <property type="match status" value="1"/>
</dbReference>
<accession>A0A397Z6A0</accession>
<dbReference type="Proteomes" id="UP000264353">
    <property type="component" value="Chromosome A5"/>
</dbReference>
<reference evidence="2 3" key="1">
    <citation type="submission" date="2018-06" db="EMBL/GenBank/DDBJ databases">
        <title>WGS assembly of Brassica rapa FPsc.</title>
        <authorList>
            <person name="Bowman J."/>
            <person name="Kohchi T."/>
            <person name="Yamato K."/>
            <person name="Jenkins J."/>
            <person name="Shu S."/>
            <person name="Ishizaki K."/>
            <person name="Yamaoka S."/>
            <person name="Nishihama R."/>
            <person name="Nakamura Y."/>
            <person name="Berger F."/>
            <person name="Adam C."/>
            <person name="Aki S."/>
            <person name="Althoff F."/>
            <person name="Araki T."/>
            <person name="Arteaga-Vazquez M."/>
            <person name="Balasubrmanian S."/>
            <person name="Bauer D."/>
            <person name="Boehm C."/>
            <person name="Briginshaw L."/>
            <person name="Caballero-Perez J."/>
            <person name="Catarino B."/>
            <person name="Chen F."/>
            <person name="Chiyoda S."/>
            <person name="Chovatia M."/>
            <person name="Davies K."/>
            <person name="Delmans M."/>
            <person name="Demura T."/>
            <person name="Dierschke T."/>
            <person name="Dolan L."/>
            <person name="Dorantes-Acosta A."/>
            <person name="Eklund D."/>
            <person name="Florent S."/>
            <person name="Flores-Sandoval E."/>
            <person name="Fujiyama A."/>
            <person name="Fukuzawa H."/>
            <person name="Galik B."/>
            <person name="Grimanelli D."/>
            <person name="Grimwood J."/>
            <person name="Grossniklaus U."/>
            <person name="Hamada T."/>
            <person name="Haseloff J."/>
            <person name="Hetherington A."/>
            <person name="Higo A."/>
            <person name="Hirakawa Y."/>
            <person name="Hundley H."/>
            <person name="Ikeda Y."/>
            <person name="Inoue K."/>
            <person name="Inoue S."/>
            <person name="Ishida S."/>
            <person name="Jia Q."/>
            <person name="Kakita M."/>
            <person name="Kanazawa T."/>
            <person name="Kawai Y."/>
            <person name="Kawashima T."/>
            <person name="Kennedy M."/>
            <person name="Kinose K."/>
            <person name="Kinoshita T."/>
            <person name="Kohara Y."/>
            <person name="Koide E."/>
            <person name="Komatsu K."/>
            <person name="Kopischke S."/>
            <person name="Kubo M."/>
            <person name="Kyozuka J."/>
            <person name="Lagercrantz U."/>
            <person name="Lin S."/>
            <person name="Lindquist E."/>
            <person name="Lipzen A."/>
            <person name="Lu C."/>
            <person name="Luna E."/>
            <person name="Martienssen R."/>
            <person name="Minamino N."/>
            <person name="Mizutani M."/>
            <person name="Mizutani M."/>
            <person name="Mochizuki N."/>
            <person name="Monte I."/>
            <person name="Mosher R."/>
            <person name="Nagasaki H."/>
            <person name="Nakagami H."/>
            <person name="Naramoto S."/>
            <person name="Nishitani K."/>
            <person name="Ohtani M."/>
            <person name="Okamoto T."/>
            <person name="Okumura M."/>
            <person name="Phillips J."/>
            <person name="Pollak B."/>
            <person name="Reinders A."/>
            <person name="Roevekamp M."/>
            <person name="Sano R."/>
            <person name="Sawa S."/>
            <person name="Schmid M."/>
            <person name="Shirakawa M."/>
            <person name="Solano R."/>
            <person name="Spunde A."/>
            <person name="Suetsugu N."/>
            <person name="Sugano S."/>
            <person name="Sugiyama A."/>
            <person name="Sun R."/>
            <person name="Suzuki Y."/>
            <person name="Takenaka M."/>
            <person name="Takezawa D."/>
            <person name="Tomogane H."/>
            <person name="Tsuzuki M."/>
            <person name="Ueda T."/>
            <person name="Umeda M."/>
            <person name="Ward J."/>
            <person name="Watanabe Y."/>
            <person name="Yazaki K."/>
            <person name="Yokoyama R."/>
            <person name="Yoshitake Y."/>
            <person name="Yotsui I."/>
            <person name="Zachgo S."/>
            <person name="Schmutz J."/>
        </authorList>
    </citation>
    <scope>NUCLEOTIDE SEQUENCE [LARGE SCALE GENOMIC DNA]</scope>
    <source>
        <strain evidence="3">cv. B-3</strain>
    </source>
</reference>
<dbReference type="AlphaFoldDB" id="A0A397Z6A0"/>
<dbReference type="PANTHER" id="PTHR34146">
    <property type="entry name" value="POLYNUCLEOTIDYL TRANSFERASE, RIBONUCLEASE H-LIKE SUPERFAMILY PROTEIN-RELATED"/>
    <property type="match status" value="1"/>
</dbReference>
<dbReference type="InterPro" id="IPR036397">
    <property type="entry name" value="RNaseH_sf"/>
</dbReference>
<dbReference type="InterPro" id="IPR044730">
    <property type="entry name" value="RNase_H-like_dom_plant"/>
</dbReference>
<dbReference type="PANTHER" id="PTHR34146:SF3">
    <property type="entry name" value="POLYNUCLEOTIDYL TRANSFERASE, RIBONUCLEASE H-LIKE SUPERFAMILY PROTEIN"/>
    <property type="match status" value="1"/>
</dbReference>
<sequence>CRSDAAWNREGHQAGVAWEFVGIGKEHLCSGSQTFANVKSPLVAEGLAVLAAMEEAISLDFKQISFESDSSKLMTAINDGSNVSDLHGILSDINSLFLVFVSVSFYWVSRSSVSNVDGLAKQVLRNLVMNPVSFFNEV</sequence>
<dbReference type="Gene3D" id="3.30.420.10">
    <property type="entry name" value="Ribonuclease H-like superfamily/Ribonuclease H"/>
    <property type="match status" value="1"/>
</dbReference>
<dbReference type="EMBL" id="CM010632">
    <property type="protein sequence ID" value="RID61001.1"/>
    <property type="molecule type" value="Genomic_DNA"/>
</dbReference>
<dbReference type="InterPro" id="IPR002156">
    <property type="entry name" value="RNaseH_domain"/>
</dbReference>
<gene>
    <name evidence="2" type="ORF">BRARA_E00179</name>
</gene>
<proteinExistence type="predicted"/>
<dbReference type="GO" id="GO:0003676">
    <property type="term" value="F:nucleic acid binding"/>
    <property type="evidence" value="ECO:0007669"/>
    <property type="project" value="InterPro"/>
</dbReference>
<feature type="domain" description="RNase H type-1" evidence="1">
    <location>
        <begin position="3"/>
        <end position="122"/>
    </location>
</feature>